<dbReference type="Pfam" id="PF13522">
    <property type="entry name" value="GATase_6"/>
    <property type="match status" value="1"/>
</dbReference>
<dbReference type="Gene3D" id="3.60.20.10">
    <property type="entry name" value="Glutamine Phosphoribosylpyrophosphate, subunit 1, domain 1"/>
    <property type="match status" value="1"/>
</dbReference>
<dbReference type="UniPathway" id="UPA00074">
    <property type="reaction ID" value="UER00124"/>
</dbReference>
<dbReference type="InterPro" id="IPR000836">
    <property type="entry name" value="PRTase_dom"/>
</dbReference>
<dbReference type="InterPro" id="IPR017932">
    <property type="entry name" value="GATase_2_dom"/>
</dbReference>
<evidence type="ECO:0000256" key="3">
    <source>
        <dbReference type="ARBA" id="ARBA00011941"/>
    </source>
</evidence>
<gene>
    <name evidence="11" type="ORF">TGAM01_v208464</name>
</gene>
<dbReference type="PROSITE" id="PS51278">
    <property type="entry name" value="GATASE_TYPE_2"/>
    <property type="match status" value="1"/>
</dbReference>
<evidence type="ECO:0000256" key="8">
    <source>
        <dbReference type="PIRNR" id="PIRNR000485"/>
    </source>
</evidence>
<dbReference type="AlphaFoldDB" id="A0A2P4ZE57"/>
<evidence type="ECO:0000256" key="1">
    <source>
        <dbReference type="ARBA" id="ARBA00005209"/>
    </source>
</evidence>
<name>A0A2P4ZE57_9HYPO</name>
<keyword evidence="12" id="KW-1185">Reference proteome</keyword>
<protein>
    <recommendedName>
        <fullName evidence="3 8">Amidophosphoribosyltransferase</fullName>
        <shortName evidence="8">ATase</shortName>
        <ecNumber evidence="3 8">2.4.2.14</ecNumber>
    </recommendedName>
    <alternativeName>
        <fullName evidence="8">Glutamine phosphoribosylpyrophosphate amidotransferase</fullName>
    </alternativeName>
</protein>
<sequence length="525" mass="56871">MCGVIGLSYADPKKDVAGELVEGSILLQHRGQDACGFAVQGAVGRSGVAKGRGLVMDFVQSESRSINNLRGSEGIGHVRYPTNDNHADSQIQPIIMDGYHRTSLSHNGHLTNPQQLKAELRGDGLEPGDNAGDTELMYLVLISALGVGRESEASPSQILSAILEVYRRCQGSFACICMIPSFGVVAFRDPYGIKPLVFGERSLGSSGSDFAIASESVVLQKLGFEHFQDLKPGQMVLIPSSWRGNHQPHFHQVVAPQSYAPDIFEYVYLARADSVIDGISVYDSRRQMGEALARAVKSKLGPAVKAIDCVIPVPDGGYIGALESARALGKPVSLGFVRNQHSCRTFIMPNQEQRLRGVRRKLSTVNAEFQGRNVLIIDDSIVRGTTSREIVAMARKAGARKVYLASLSPAIRFKHIYGIDLADEEKLVAHKRTDEEVCANLGADGLVYLPLPELVDACQRSTVGEGPLGFEVGLFSGNYVTETYPVSPAKSGSERQNSLPWFHDTAEFGGLHRAACHALRGTRIV</sequence>
<evidence type="ECO:0000313" key="11">
    <source>
        <dbReference type="EMBL" id="PON22575.1"/>
    </source>
</evidence>
<dbReference type="EC" id="2.4.2.14" evidence="3 8"/>
<feature type="active site" description="Nucleophile" evidence="9">
    <location>
        <position position="2"/>
    </location>
</feature>
<comment type="caution">
    <text evidence="11">The sequence shown here is derived from an EMBL/GenBank/DDBJ whole genome shotgun (WGS) entry which is preliminary data.</text>
</comment>
<dbReference type="RefSeq" id="XP_024404894.1">
    <property type="nucleotide sequence ID" value="XM_024550339.1"/>
</dbReference>
<keyword evidence="5 8" id="KW-0808">Transferase</keyword>
<evidence type="ECO:0000313" key="12">
    <source>
        <dbReference type="Proteomes" id="UP000054821"/>
    </source>
</evidence>
<evidence type="ECO:0000256" key="6">
    <source>
        <dbReference type="ARBA" id="ARBA00022755"/>
    </source>
</evidence>
<dbReference type="Proteomes" id="UP000054821">
    <property type="component" value="Unassembled WGS sequence"/>
</dbReference>
<evidence type="ECO:0000259" key="10">
    <source>
        <dbReference type="PROSITE" id="PS51278"/>
    </source>
</evidence>
<keyword evidence="7" id="KW-0315">Glutamine amidotransferase</keyword>
<reference evidence="11 12" key="1">
    <citation type="journal article" date="2016" name="Genome Announc.">
        <title>Draft Whole-Genome Sequence of Trichoderma gamsii T6085, a Promising Biocontrol Agent of Fusarium Head Blight on Wheat.</title>
        <authorList>
            <person name="Baroncelli R."/>
            <person name="Zapparata A."/>
            <person name="Piaggeschi G."/>
            <person name="Sarrocco S."/>
            <person name="Vannacci G."/>
        </authorList>
    </citation>
    <scope>NUCLEOTIDE SEQUENCE [LARGE SCALE GENOMIC DNA]</scope>
    <source>
        <strain evidence="11 12">T6085</strain>
    </source>
</reference>
<dbReference type="GeneID" id="29986703"/>
<dbReference type="InterPro" id="IPR029057">
    <property type="entry name" value="PRTase-like"/>
</dbReference>
<dbReference type="CDD" id="cd06223">
    <property type="entry name" value="PRTases_typeI"/>
    <property type="match status" value="1"/>
</dbReference>
<dbReference type="InterPro" id="IPR005854">
    <property type="entry name" value="PurF"/>
</dbReference>
<organism evidence="11 12">
    <name type="scientific">Trichoderma gamsii</name>
    <dbReference type="NCBI Taxonomy" id="398673"/>
    <lineage>
        <taxon>Eukaryota</taxon>
        <taxon>Fungi</taxon>
        <taxon>Dikarya</taxon>
        <taxon>Ascomycota</taxon>
        <taxon>Pezizomycotina</taxon>
        <taxon>Sordariomycetes</taxon>
        <taxon>Hypocreomycetidae</taxon>
        <taxon>Hypocreales</taxon>
        <taxon>Hypocreaceae</taxon>
        <taxon>Trichoderma</taxon>
    </lineage>
</organism>
<proteinExistence type="inferred from homology"/>
<dbReference type="PIRSF" id="PIRSF000485">
    <property type="entry name" value="Amd_phspho_trans"/>
    <property type="match status" value="1"/>
</dbReference>
<evidence type="ECO:0000256" key="7">
    <source>
        <dbReference type="ARBA" id="ARBA00022962"/>
    </source>
</evidence>
<feature type="domain" description="Glutamine amidotransferase type-2" evidence="10">
    <location>
        <begin position="2"/>
        <end position="241"/>
    </location>
</feature>
<dbReference type="Gene3D" id="3.40.50.2020">
    <property type="match status" value="1"/>
</dbReference>
<dbReference type="HAMAP" id="MF_01931">
    <property type="entry name" value="PurF"/>
    <property type="match status" value="1"/>
</dbReference>
<evidence type="ECO:0000256" key="2">
    <source>
        <dbReference type="ARBA" id="ARBA00010138"/>
    </source>
</evidence>
<dbReference type="PANTHER" id="PTHR11907">
    <property type="entry name" value="AMIDOPHOSPHORIBOSYLTRANSFERASE"/>
    <property type="match status" value="1"/>
</dbReference>
<dbReference type="SUPFAM" id="SSF53271">
    <property type="entry name" value="PRTase-like"/>
    <property type="match status" value="1"/>
</dbReference>
<dbReference type="GO" id="GO:0004044">
    <property type="term" value="F:amidophosphoribosyltransferase activity"/>
    <property type="evidence" value="ECO:0007669"/>
    <property type="project" value="UniProtKB-EC"/>
</dbReference>
<comment type="similarity">
    <text evidence="2 8">In the C-terminal section; belongs to the purine/pyrimidine phosphoribosyltransferase family.</text>
</comment>
<keyword evidence="4 8" id="KW-0328">Glycosyltransferase</keyword>
<keyword evidence="6 8" id="KW-0658">Purine biosynthesis</keyword>
<dbReference type="GO" id="GO:0009113">
    <property type="term" value="P:purine nucleobase biosynthetic process"/>
    <property type="evidence" value="ECO:0007669"/>
    <property type="project" value="InterPro"/>
</dbReference>
<evidence type="ECO:0000256" key="9">
    <source>
        <dbReference type="PIRSR" id="PIRSR000485-1"/>
    </source>
</evidence>
<dbReference type="InterPro" id="IPR029055">
    <property type="entry name" value="Ntn_hydrolases_N"/>
</dbReference>
<accession>A0A2P4ZE57</accession>
<comment type="catalytic activity">
    <reaction evidence="8">
        <text>5-phospho-beta-D-ribosylamine + L-glutamate + diphosphate = 5-phospho-alpha-D-ribose 1-diphosphate + L-glutamine + H2O</text>
        <dbReference type="Rhea" id="RHEA:14905"/>
        <dbReference type="ChEBI" id="CHEBI:15377"/>
        <dbReference type="ChEBI" id="CHEBI:29985"/>
        <dbReference type="ChEBI" id="CHEBI:33019"/>
        <dbReference type="ChEBI" id="CHEBI:58017"/>
        <dbReference type="ChEBI" id="CHEBI:58359"/>
        <dbReference type="ChEBI" id="CHEBI:58681"/>
        <dbReference type="EC" id="2.4.2.14"/>
    </reaction>
</comment>
<comment type="pathway">
    <text evidence="1 8">Purine metabolism; IMP biosynthesis via de novo pathway; N(1)-(5-phospho-D-ribosyl)glycinamide from 5-phospho-alpha-D-ribose 1-diphosphate: step 1/2.</text>
</comment>
<evidence type="ECO:0000256" key="4">
    <source>
        <dbReference type="ARBA" id="ARBA00022676"/>
    </source>
</evidence>
<dbReference type="SUPFAM" id="SSF56235">
    <property type="entry name" value="N-terminal nucleophile aminohydrolases (Ntn hydrolases)"/>
    <property type="match status" value="1"/>
</dbReference>
<dbReference type="GO" id="GO:0006189">
    <property type="term" value="P:'de novo' IMP biosynthetic process"/>
    <property type="evidence" value="ECO:0007669"/>
    <property type="project" value="UniProtKB-UniPathway"/>
</dbReference>
<dbReference type="STRING" id="398673.A0A2P4ZE57"/>
<evidence type="ECO:0000256" key="5">
    <source>
        <dbReference type="ARBA" id="ARBA00022679"/>
    </source>
</evidence>
<dbReference type="EMBL" id="JPDN02000036">
    <property type="protein sequence ID" value="PON22575.1"/>
    <property type="molecule type" value="Genomic_DNA"/>
</dbReference>